<dbReference type="Proteomes" id="UP000008312">
    <property type="component" value="Unassembled WGS sequence"/>
</dbReference>
<dbReference type="GO" id="GO:0005096">
    <property type="term" value="F:GTPase activator activity"/>
    <property type="evidence" value="ECO:0007669"/>
    <property type="project" value="TreeGrafter"/>
</dbReference>
<protein>
    <recommendedName>
        <fullName evidence="2">Rab-GAP TBC domain-containing protein</fullName>
    </recommendedName>
</protein>
<feature type="region of interest" description="Disordered" evidence="1">
    <location>
        <begin position="146"/>
        <end position="168"/>
    </location>
</feature>
<dbReference type="SUPFAM" id="SSF47923">
    <property type="entry name" value="Ypt/Rab-GAP domain of gyp1p"/>
    <property type="match status" value="2"/>
</dbReference>
<dbReference type="Pfam" id="PF00566">
    <property type="entry name" value="RabGAP-TBC"/>
    <property type="match status" value="1"/>
</dbReference>
<evidence type="ECO:0000313" key="3">
    <source>
        <dbReference type="EMBL" id="CBK24579.2"/>
    </source>
</evidence>
<dbReference type="PANTHER" id="PTHR22957">
    <property type="entry name" value="TBC1 DOMAIN FAMILY MEMBER GTPASE-ACTIVATING PROTEIN"/>
    <property type="match status" value="1"/>
</dbReference>
<proteinExistence type="predicted"/>
<dbReference type="InterPro" id="IPR000195">
    <property type="entry name" value="Rab-GAP-TBC_dom"/>
</dbReference>
<dbReference type="InParanoid" id="D8M940"/>
<dbReference type="Gene3D" id="1.10.8.270">
    <property type="entry name" value="putative rabgap domain of human tbc1 domain family member 14 like domains"/>
    <property type="match status" value="1"/>
</dbReference>
<evidence type="ECO:0000259" key="2">
    <source>
        <dbReference type="PROSITE" id="PS50086"/>
    </source>
</evidence>
<dbReference type="PANTHER" id="PTHR22957:SF27">
    <property type="entry name" value="TBC1 DOMAIN FAMILY MEMBER 13"/>
    <property type="match status" value="1"/>
</dbReference>
<reference evidence="3" key="1">
    <citation type="submission" date="2010-02" db="EMBL/GenBank/DDBJ databases">
        <title>Sequencing and annotation of the Blastocystis hominis genome.</title>
        <authorList>
            <person name="Wincker P."/>
        </authorList>
    </citation>
    <scope>NUCLEOTIDE SEQUENCE</scope>
    <source>
        <strain evidence="3">Singapore isolate B</strain>
    </source>
</reference>
<dbReference type="SMART" id="SM00164">
    <property type="entry name" value="TBC"/>
    <property type="match status" value="1"/>
</dbReference>
<dbReference type="EMBL" id="FN668688">
    <property type="protein sequence ID" value="CBK24579.2"/>
    <property type="molecule type" value="Genomic_DNA"/>
</dbReference>
<evidence type="ECO:0000256" key="1">
    <source>
        <dbReference type="SAM" id="MobiDB-lite"/>
    </source>
</evidence>
<gene>
    <name evidence="3" type="ORF">GSBLH_T00004294001</name>
</gene>
<feature type="domain" description="Rab-GAP TBC" evidence="2">
    <location>
        <begin position="78"/>
        <end position="342"/>
    </location>
</feature>
<organism evidence="3">
    <name type="scientific">Blastocystis hominis</name>
    <dbReference type="NCBI Taxonomy" id="12968"/>
    <lineage>
        <taxon>Eukaryota</taxon>
        <taxon>Sar</taxon>
        <taxon>Stramenopiles</taxon>
        <taxon>Bigyra</taxon>
        <taxon>Opalozoa</taxon>
        <taxon>Opalinata</taxon>
        <taxon>Blastocystidae</taxon>
        <taxon>Blastocystis</taxon>
    </lineage>
</organism>
<accession>D8M940</accession>
<name>D8M940_BLAHO</name>
<evidence type="ECO:0000313" key="4">
    <source>
        <dbReference type="Proteomes" id="UP000008312"/>
    </source>
</evidence>
<dbReference type="OMA" id="GINDECK"/>
<dbReference type="InterPro" id="IPR035969">
    <property type="entry name" value="Rab-GAP_TBC_sf"/>
</dbReference>
<dbReference type="GeneID" id="24921330"/>
<keyword evidence="4" id="KW-1185">Reference proteome</keyword>
<dbReference type="PROSITE" id="PS50086">
    <property type="entry name" value="TBC_RABGAP"/>
    <property type="match status" value="1"/>
</dbReference>
<dbReference type="AlphaFoldDB" id="D8M940"/>
<dbReference type="GO" id="GO:0006886">
    <property type="term" value="P:intracellular protein transport"/>
    <property type="evidence" value="ECO:0007669"/>
    <property type="project" value="TreeGrafter"/>
</dbReference>
<dbReference type="OrthoDB" id="10263206at2759"/>
<sequence length="409" mass="48037">MEKRSSSFLEGIGLARKKAYDKSESFLPIPYYSLIMPPPQSKIIYRDMLSPKERIFTSYSDVTDLFICSIREYAYQGLPDPATRSIVWKLLLNVFPLNPTQWNRRHLKNLQTYTGFVNDFIVVPNRNCGRENCNLVPNPIDLSWKDDDHPHSGAESENESETDPERVNESKWSRNFGYSDMREAIWKDVERTYADYPFFHEHNRQVLARLLFVYVNLNKCVNYVQGMNELMAPLLYVFAEDVLDREVSMEVEADTFFAFNTLASELQNLYIKHMDSTSLGLQGTLKRFDNMIERNVPAVYDWFDEIELKPQLYAIRWLTTLFSREFELKDTCRVWDSIFADPERFFFAQCIGTAMVKRIEPALLKGDFVQDIQLLQNYEMPPAEEILELADKVRRDELQRRDDSFVRSG</sequence>
<dbReference type="Gene3D" id="1.10.472.80">
    <property type="entry name" value="Ypt/Rab-GAP domain of gyp1p, domain 3"/>
    <property type="match status" value="1"/>
</dbReference>
<dbReference type="RefSeq" id="XP_012898627.1">
    <property type="nucleotide sequence ID" value="XM_013043173.1"/>
</dbReference>